<dbReference type="EMBL" id="NTXF01000036">
    <property type="protein sequence ID" value="PEX45916.1"/>
    <property type="molecule type" value="Genomic_DNA"/>
</dbReference>
<organism evidence="1 2">
    <name type="scientific">Bacillus thuringiensis</name>
    <dbReference type="NCBI Taxonomy" id="1428"/>
    <lineage>
        <taxon>Bacteria</taxon>
        <taxon>Bacillati</taxon>
        <taxon>Bacillota</taxon>
        <taxon>Bacilli</taxon>
        <taxon>Bacillales</taxon>
        <taxon>Bacillaceae</taxon>
        <taxon>Bacillus</taxon>
        <taxon>Bacillus cereus group</taxon>
    </lineage>
</organism>
<dbReference type="Proteomes" id="UP000220502">
    <property type="component" value="Unassembled WGS sequence"/>
</dbReference>
<dbReference type="AlphaFoldDB" id="A0ABD6SI91"/>
<accession>A0ABD6SI91</accession>
<comment type="caution">
    <text evidence="1">The sequence shown here is derived from an EMBL/GenBank/DDBJ whole genome shotgun (WGS) entry which is preliminary data.</text>
</comment>
<evidence type="ECO:0000313" key="1">
    <source>
        <dbReference type="EMBL" id="PEX45916.1"/>
    </source>
</evidence>
<dbReference type="RefSeq" id="WP_097981483.1">
    <property type="nucleotide sequence ID" value="NZ_NTRM01000032.1"/>
</dbReference>
<gene>
    <name evidence="1" type="ORF">CN461_23290</name>
</gene>
<reference evidence="1 2" key="1">
    <citation type="submission" date="2017-09" db="EMBL/GenBank/DDBJ databases">
        <title>Large-scale bioinformatics analysis of Bacillus genomes uncovers conserved roles of natural products in bacterial physiology.</title>
        <authorList>
            <consortium name="Agbiome Team Llc"/>
            <person name="Bleich R.M."/>
            <person name="Kirk G.J."/>
            <person name="Santa Maria K.C."/>
            <person name="Allen S.E."/>
            <person name="Farag S."/>
            <person name="Shank E.A."/>
            <person name="Bowers A."/>
        </authorList>
    </citation>
    <scope>NUCLEOTIDE SEQUENCE [LARGE SCALE GENOMIC DNA]</scope>
    <source>
        <strain evidence="1 2">AFS007900</strain>
    </source>
</reference>
<sequence>MSSSITINDQKYNWMEISRGNNRGMRFNPGQHQYIFTPNPHNDKWYNKNQMTFYALAAKQVEAKGNSGRWTTDNWPSSINNIDIHGITYKLQ</sequence>
<proteinExistence type="predicted"/>
<name>A0ABD6SI91_BACTU</name>
<protein>
    <submittedName>
        <fullName evidence="1">Uncharacterized protein</fullName>
    </submittedName>
</protein>
<evidence type="ECO:0000313" key="2">
    <source>
        <dbReference type="Proteomes" id="UP000220502"/>
    </source>
</evidence>